<dbReference type="InterPro" id="IPR029058">
    <property type="entry name" value="AB_hydrolase_fold"/>
</dbReference>
<keyword evidence="2" id="KW-1185">Reference proteome</keyword>
<organism evidence="1 2">
    <name type="scientific">Saccharopolyspora taberi</name>
    <dbReference type="NCBI Taxonomy" id="60895"/>
    <lineage>
        <taxon>Bacteria</taxon>
        <taxon>Bacillati</taxon>
        <taxon>Actinomycetota</taxon>
        <taxon>Actinomycetes</taxon>
        <taxon>Pseudonocardiales</taxon>
        <taxon>Pseudonocardiaceae</taxon>
        <taxon>Saccharopolyspora</taxon>
    </lineage>
</organism>
<comment type="caution">
    <text evidence="1">The sequence shown here is derived from an EMBL/GenBank/DDBJ whole genome shotgun (WGS) entry which is preliminary data.</text>
</comment>
<dbReference type="Proteomes" id="UP001500979">
    <property type="component" value="Unassembled WGS sequence"/>
</dbReference>
<protein>
    <recommendedName>
        <fullName evidence="3">Alpha/beta hydrolase</fullName>
    </recommendedName>
</protein>
<name>A0ABN3V7T8_9PSEU</name>
<dbReference type="Gene3D" id="3.40.50.1820">
    <property type="entry name" value="alpha/beta hydrolase"/>
    <property type="match status" value="1"/>
</dbReference>
<dbReference type="EMBL" id="BAAAUX010000005">
    <property type="protein sequence ID" value="GAA2779114.1"/>
    <property type="molecule type" value="Genomic_DNA"/>
</dbReference>
<proteinExistence type="predicted"/>
<gene>
    <name evidence="1" type="ORF">GCM10010470_10900</name>
</gene>
<dbReference type="SUPFAM" id="SSF53474">
    <property type="entry name" value="alpha/beta-Hydrolases"/>
    <property type="match status" value="1"/>
</dbReference>
<evidence type="ECO:0000313" key="2">
    <source>
        <dbReference type="Proteomes" id="UP001500979"/>
    </source>
</evidence>
<accession>A0ABN3V7T8</accession>
<evidence type="ECO:0008006" key="3">
    <source>
        <dbReference type="Google" id="ProtNLM"/>
    </source>
</evidence>
<sequence>MSRRLAAAGAAESLRLGASLLAPLLPWLPVPARLLQHSGLMRPGGDPEAVTAAVRRFLEQEWRWYLGLAGRTTRWELGGLDCPVTVLTGRHDLLADLPAVNRAVASLPQARLRILPTSHFIPFEAPADLRDELLLLLHRVQTVECARLGLEPPPPRMPRIRWRVPEVGFPRRPVPYRS</sequence>
<evidence type="ECO:0000313" key="1">
    <source>
        <dbReference type="EMBL" id="GAA2779114.1"/>
    </source>
</evidence>
<reference evidence="1 2" key="1">
    <citation type="journal article" date="2019" name="Int. J. Syst. Evol. Microbiol.">
        <title>The Global Catalogue of Microorganisms (GCM) 10K type strain sequencing project: providing services to taxonomists for standard genome sequencing and annotation.</title>
        <authorList>
            <consortium name="The Broad Institute Genomics Platform"/>
            <consortium name="The Broad Institute Genome Sequencing Center for Infectious Disease"/>
            <person name="Wu L."/>
            <person name="Ma J."/>
        </authorList>
    </citation>
    <scope>NUCLEOTIDE SEQUENCE [LARGE SCALE GENOMIC DNA]</scope>
    <source>
        <strain evidence="1 2">JCM 9383</strain>
    </source>
</reference>